<organism evidence="2">
    <name type="scientific">viral metagenome</name>
    <dbReference type="NCBI Taxonomy" id="1070528"/>
    <lineage>
        <taxon>unclassified sequences</taxon>
        <taxon>metagenomes</taxon>
        <taxon>organismal metagenomes</taxon>
    </lineage>
</organism>
<proteinExistence type="predicted"/>
<feature type="transmembrane region" description="Helical" evidence="1">
    <location>
        <begin position="92"/>
        <end position="115"/>
    </location>
</feature>
<reference evidence="2" key="1">
    <citation type="journal article" date="2020" name="Nature">
        <title>Giant virus diversity and host interactions through global metagenomics.</title>
        <authorList>
            <person name="Schulz F."/>
            <person name="Roux S."/>
            <person name="Paez-Espino D."/>
            <person name="Jungbluth S."/>
            <person name="Walsh D.A."/>
            <person name="Denef V.J."/>
            <person name="McMahon K.D."/>
            <person name="Konstantinidis K.T."/>
            <person name="Eloe-Fadrosh E.A."/>
            <person name="Kyrpides N.C."/>
            <person name="Woyke T."/>
        </authorList>
    </citation>
    <scope>NUCLEOTIDE SEQUENCE</scope>
    <source>
        <strain evidence="2">GVMAG-M-3300022752-39</strain>
    </source>
</reference>
<protein>
    <submittedName>
        <fullName evidence="2">Uncharacterized protein</fullName>
    </submittedName>
</protein>
<sequence length="176" mass="20049">MTTMTNIIHYLSIILPFSNETAIVFTESGYPQFKNLYKSCFDSSLLGKHESKLKHLLKDKLCTKRDYVHKILIDLLAYLGIMLLIGKNTIQYGYATGVVSGIVIIFYSIILPNMFLGFATHKIMNLLHFHTPAAHIIVGMSLIAVLIYITQISESFVQERMKNIKFDPETEKNTKT</sequence>
<feature type="transmembrane region" description="Helical" evidence="1">
    <location>
        <begin position="127"/>
        <end position="149"/>
    </location>
</feature>
<evidence type="ECO:0000313" key="2">
    <source>
        <dbReference type="EMBL" id="QHT08174.1"/>
    </source>
</evidence>
<dbReference type="EMBL" id="MN739491">
    <property type="protein sequence ID" value="QHT08174.1"/>
    <property type="molecule type" value="Genomic_DNA"/>
</dbReference>
<keyword evidence="1" id="KW-0812">Transmembrane</keyword>
<accession>A0A6C0CWQ4</accession>
<evidence type="ECO:0000256" key="1">
    <source>
        <dbReference type="SAM" id="Phobius"/>
    </source>
</evidence>
<dbReference type="AlphaFoldDB" id="A0A6C0CWQ4"/>
<feature type="transmembrane region" description="Helical" evidence="1">
    <location>
        <begin position="67"/>
        <end position="86"/>
    </location>
</feature>
<name>A0A6C0CWQ4_9ZZZZ</name>
<keyword evidence="1" id="KW-0472">Membrane</keyword>
<keyword evidence="1" id="KW-1133">Transmembrane helix</keyword>